<dbReference type="GO" id="GO:0005840">
    <property type="term" value="C:ribosome"/>
    <property type="evidence" value="ECO:0007669"/>
    <property type="project" value="UniProtKB-KW"/>
</dbReference>
<dbReference type="NCBIfam" id="TIGR00105">
    <property type="entry name" value="L31"/>
    <property type="match status" value="1"/>
</dbReference>
<dbReference type="SUPFAM" id="SSF143800">
    <property type="entry name" value="L28p-like"/>
    <property type="match status" value="1"/>
</dbReference>
<dbReference type="InterPro" id="IPR027493">
    <property type="entry name" value="Ribosomal_bL31_B"/>
</dbReference>
<dbReference type="HAMAP" id="MF_00502">
    <property type="entry name" value="Ribosomal_bL31_2"/>
    <property type="match status" value="1"/>
</dbReference>
<dbReference type="STRING" id="716544.wcw_0694"/>
<dbReference type="InterPro" id="IPR002150">
    <property type="entry name" value="Ribosomal_bL31"/>
</dbReference>
<accession>D6YVA0</accession>
<dbReference type="PANTHER" id="PTHR33280:SF1">
    <property type="entry name" value="LARGE RIBOSOMAL SUBUNIT PROTEIN BL31C"/>
    <property type="match status" value="1"/>
</dbReference>
<dbReference type="RefSeq" id="WP_013181780.1">
    <property type="nucleotide sequence ID" value="NC_014225.1"/>
</dbReference>
<evidence type="ECO:0000313" key="6">
    <source>
        <dbReference type="EMBL" id="ADI38061.1"/>
    </source>
</evidence>
<evidence type="ECO:0000256" key="5">
    <source>
        <dbReference type="HAMAP-Rule" id="MF_00502"/>
    </source>
</evidence>
<dbReference type="PROSITE" id="PS01143">
    <property type="entry name" value="RIBOSOMAL_L31"/>
    <property type="match status" value="1"/>
</dbReference>
<dbReference type="GO" id="GO:1990904">
    <property type="term" value="C:ribonucleoprotein complex"/>
    <property type="evidence" value="ECO:0007669"/>
    <property type="project" value="UniProtKB-KW"/>
</dbReference>
<dbReference type="HOGENOM" id="CLU_114306_2_1_0"/>
<dbReference type="PRINTS" id="PR01249">
    <property type="entry name" value="RIBOSOMALL31"/>
</dbReference>
<dbReference type="Pfam" id="PF01197">
    <property type="entry name" value="Ribosomal_L31"/>
    <property type="match status" value="1"/>
</dbReference>
<proteinExistence type="inferred from homology"/>
<comment type="subunit">
    <text evidence="2 5">Part of the 50S ribosomal subunit.</text>
</comment>
<keyword evidence="7" id="KW-1185">Reference proteome</keyword>
<gene>
    <name evidence="5 6" type="primary">rpmE2</name>
    <name evidence="6" type="ordered locus">wcw_0694</name>
</gene>
<dbReference type="OrthoDB" id="9803251at2"/>
<dbReference type="PANTHER" id="PTHR33280">
    <property type="entry name" value="50S RIBOSOMAL PROTEIN L31, CHLOROPLASTIC"/>
    <property type="match status" value="1"/>
</dbReference>
<dbReference type="NCBIfam" id="NF002462">
    <property type="entry name" value="PRK01678.1"/>
    <property type="match status" value="1"/>
</dbReference>
<organism evidence="6 7">
    <name type="scientific">Waddlia chondrophila (strain ATCC VR-1470 / WSU 86-1044)</name>
    <dbReference type="NCBI Taxonomy" id="716544"/>
    <lineage>
        <taxon>Bacteria</taxon>
        <taxon>Pseudomonadati</taxon>
        <taxon>Chlamydiota</taxon>
        <taxon>Chlamydiia</taxon>
        <taxon>Parachlamydiales</taxon>
        <taxon>Waddliaceae</taxon>
        <taxon>Waddlia</taxon>
    </lineage>
</organism>
<dbReference type="eggNOG" id="COG0254">
    <property type="taxonomic scope" value="Bacteria"/>
</dbReference>
<reference evidence="6 7" key="1">
    <citation type="journal article" date="2010" name="PLoS ONE">
        <title>The Waddlia genome: a window into chlamydial biology.</title>
        <authorList>
            <person name="Bertelli C."/>
            <person name="Collyn F."/>
            <person name="Croxatto A."/>
            <person name="Ruckert C."/>
            <person name="Polkinghorne A."/>
            <person name="Kebbi-Beghdadi C."/>
            <person name="Goesmann A."/>
            <person name="Vaughan L."/>
            <person name="Greub G."/>
        </authorList>
    </citation>
    <scope>NUCLEOTIDE SEQUENCE [LARGE SCALE GENOMIC DNA]</scope>
    <source>
        <strain evidence="7">ATCC VR-1470 / WSU 86-1044</strain>
    </source>
</reference>
<dbReference type="Proteomes" id="UP000001505">
    <property type="component" value="Chromosome"/>
</dbReference>
<evidence type="ECO:0000313" key="7">
    <source>
        <dbReference type="Proteomes" id="UP000001505"/>
    </source>
</evidence>
<keyword evidence="4 5" id="KW-0687">Ribonucleoprotein</keyword>
<sequence length="87" mass="9791">MKQDTHPEYQDVLFVDSSTGVKFICGSTLKSDKTETFEGKEYPVCNVSVSSASHPFFTGSTQFVDAEGRVDKFKKRYAVTRKKKAQD</sequence>
<dbReference type="KEGG" id="wch:wcw_0694"/>
<dbReference type="InterPro" id="IPR034704">
    <property type="entry name" value="Ribosomal_bL28/bL31-like_sf"/>
</dbReference>
<protein>
    <recommendedName>
        <fullName evidence="5">Large ribosomal subunit protein bL31B</fullName>
    </recommendedName>
</protein>
<evidence type="ECO:0000256" key="3">
    <source>
        <dbReference type="ARBA" id="ARBA00022980"/>
    </source>
</evidence>
<dbReference type="AlphaFoldDB" id="D6YVA0"/>
<dbReference type="EMBL" id="CP001928">
    <property type="protein sequence ID" value="ADI38061.1"/>
    <property type="molecule type" value="Genomic_DNA"/>
</dbReference>
<dbReference type="InterPro" id="IPR042105">
    <property type="entry name" value="Ribosomal_bL31_sf"/>
</dbReference>
<evidence type="ECO:0000256" key="4">
    <source>
        <dbReference type="ARBA" id="ARBA00023274"/>
    </source>
</evidence>
<comment type="similarity">
    <text evidence="1 5">Belongs to the bacterial ribosomal protein bL31 family. Type B subfamily.</text>
</comment>
<evidence type="ECO:0000256" key="2">
    <source>
        <dbReference type="ARBA" id="ARBA00011838"/>
    </source>
</evidence>
<dbReference type="Gene3D" id="4.10.830.30">
    <property type="entry name" value="Ribosomal protein L31"/>
    <property type="match status" value="1"/>
</dbReference>
<keyword evidence="3 5" id="KW-0689">Ribosomal protein</keyword>
<name>D6YVA0_WADCW</name>
<dbReference type="GO" id="GO:0003735">
    <property type="term" value="F:structural constituent of ribosome"/>
    <property type="evidence" value="ECO:0007669"/>
    <property type="project" value="InterPro"/>
</dbReference>
<dbReference type="GO" id="GO:0006412">
    <property type="term" value="P:translation"/>
    <property type="evidence" value="ECO:0007669"/>
    <property type="project" value="UniProtKB-UniRule"/>
</dbReference>
<evidence type="ECO:0000256" key="1">
    <source>
        <dbReference type="ARBA" id="ARBA00008196"/>
    </source>
</evidence>